<protein>
    <submittedName>
        <fullName evidence="1">Uncharacterized protein</fullName>
    </submittedName>
</protein>
<dbReference type="EMBL" id="FNCQ01000009">
    <property type="protein sequence ID" value="SDG77325.1"/>
    <property type="molecule type" value="Genomic_DNA"/>
</dbReference>
<evidence type="ECO:0000313" key="2">
    <source>
        <dbReference type="Proteomes" id="UP000198779"/>
    </source>
</evidence>
<gene>
    <name evidence="1" type="ORF">SAMN04487901_10961</name>
</gene>
<dbReference type="STRING" id="645274.SAMN04487901_10961"/>
<accession>A0A1G7WZJ2</accession>
<dbReference type="Proteomes" id="UP000198779">
    <property type="component" value="Unassembled WGS sequence"/>
</dbReference>
<reference evidence="2" key="1">
    <citation type="submission" date="2016-10" db="EMBL/GenBank/DDBJ databases">
        <authorList>
            <person name="Varghese N."/>
            <person name="Submissions S."/>
        </authorList>
    </citation>
    <scope>NUCLEOTIDE SEQUENCE [LARGE SCALE GENOMIC DNA]</scope>
    <source>
        <strain evidence="2">BP1-148</strain>
    </source>
</reference>
<dbReference type="AlphaFoldDB" id="A0A1G7WZJ2"/>
<keyword evidence="2" id="KW-1185">Reference proteome</keyword>
<evidence type="ECO:0000313" key="1">
    <source>
        <dbReference type="EMBL" id="SDG77325.1"/>
    </source>
</evidence>
<sequence length="65" mass="7371">MYKKYCNYAPIRKKIFLKGHILRYLCLISLSKCPLSTRLCIIKDAGPQIVLHLAYGLLIKSSSDG</sequence>
<name>A0A1G7WZJ2_9BACT</name>
<organism evidence="1 2">
    <name type="scientific">Prevotella communis</name>
    <dbReference type="NCBI Taxonomy" id="2913614"/>
    <lineage>
        <taxon>Bacteria</taxon>
        <taxon>Pseudomonadati</taxon>
        <taxon>Bacteroidota</taxon>
        <taxon>Bacteroidia</taxon>
        <taxon>Bacteroidales</taxon>
        <taxon>Prevotellaceae</taxon>
        <taxon>Prevotella</taxon>
    </lineage>
</organism>
<proteinExistence type="predicted"/>